<keyword evidence="1" id="KW-0472">Membrane</keyword>
<name>A0A7W5ZP11_9BACT</name>
<reference evidence="2 3" key="1">
    <citation type="submission" date="2020-08" db="EMBL/GenBank/DDBJ databases">
        <title>Genomic Encyclopedia of Type Strains, Phase IV (KMG-IV): sequencing the most valuable type-strain genomes for metagenomic binning, comparative biology and taxonomic classification.</title>
        <authorList>
            <person name="Goeker M."/>
        </authorList>
    </citation>
    <scope>NUCLEOTIDE SEQUENCE [LARGE SCALE GENOMIC DNA]</scope>
    <source>
        <strain evidence="2 3">DSM 17976</strain>
    </source>
</reference>
<keyword evidence="1" id="KW-0812">Transmembrane</keyword>
<sequence length="287" mass="32705">MKNLLKDPRLVINVVLTAICAVVFLGSLILHYGNLKDTVAVSGPLGDTFGGLFSPVIGLITFVLVYRTFQDQHSSNNHSKSATDLDLLLKALERHYQNLDIEYPASFKDLHNPADKTTIPNVLDIFLYTDGQVFLNKVIDKLGSVVLLIDSTTTFNLTSQHKAFFLNESKIVLGRFFELYHPTLHQIQDKFKNLPEQEEPFLNDYVRTERGSDLDRIPFNSNINSYSKFLLSYHELIERLKTLDLIQTTTIETVPAKDFFEPDPINFDLVNKIRQKPLFDIKITSPS</sequence>
<keyword evidence="3" id="KW-1185">Reference proteome</keyword>
<protein>
    <submittedName>
        <fullName evidence="2">Uncharacterized protein</fullName>
    </submittedName>
</protein>
<evidence type="ECO:0000256" key="1">
    <source>
        <dbReference type="SAM" id="Phobius"/>
    </source>
</evidence>
<comment type="caution">
    <text evidence="2">The sequence shown here is derived from an EMBL/GenBank/DDBJ whole genome shotgun (WGS) entry which is preliminary data.</text>
</comment>
<evidence type="ECO:0000313" key="3">
    <source>
        <dbReference type="Proteomes" id="UP000541352"/>
    </source>
</evidence>
<dbReference type="RefSeq" id="WP_183978320.1">
    <property type="nucleotide sequence ID" value="NZ_JACIBY010000013.1"/>
</dbReference>
<evidence type="ECO:0000313" key="2">
    <source>
        <dbReference type="EMBL" id="MBB3840980.1"/>
    </source>
</evidence>
<accession>A0A7W5ZP11</accession>
<dbReference type="Proteomes" id="UP000541352">
    <property type="component" value="Unassembled WGS sequence"/>
</dbReference>
<feature type="transmembrane region" description="Helical" evidence="1">
    <location>
        <begin position="12"/>
        <end position="32"/>
    </location>
</feature>
<dbReference type="EMBL" id="JACIBY010000013">
    <property type="protein sequence ID" value="MBB3840980.1"/>
    <property type="molecule type" value="Genomic_DNA"/>
</dbReference>
<dbReference type="AlphaFoldDB" id="A0A7W5ZP11"/>
<gene>
    <name evidence="2" type="ORF">FHS57_005001</name>
</gene>
<organism evidence="2 3">
    <name type="scientific">Runella defluvii</name>
    <dbReference type="NCBI Taxonomy" id="370973"/>
    <lineage>
        <taxon>Bacteria</taxon>
        <taxon>Pseudomonadati</taxon>
        <taxon>Bacteroidota</taxon>
        <taxon>Cytophagia</taxon>
        <taxon>Cytophagales</taxon>
        <taxon>Spirosomataceae</taxon>
        <taxon>Runella</taxon>
    </lineage>
</organism>
<keyword evidence="1" id="KW-1133">Transmembrane helix</keyword>
<feature type="transmembrane region" description="Helical" evidence="1">
    <location>
        <begin position="52"/>
        <end position="69"/>
    </location>
</feature>
<proteinExistence type="predicted"/>